<sequence>MPTRRSKNPPTWCEEEREFFQTSQIGRGSLRPKAVYVALDPHGLRIGVWFF</sequence>
<dbReference type="AlphaFoldDB" id="A0AAE8MQJ0"/>
<reference evidence="1" key="1">
    <citation type="submission" date="2018-03" db="EMBL/GenBank/DDBJ databases">
        <authorList>
            <person name="Guldener U."/>
        </authorList>
    </citation>
    <scope>NUCLEOTIDE SEQUENCE</scope>
</reference>
<keyword evidence="2" id="KW-1185">Reference proteome</keyword>
<name>A0AAE8MQJ0_9PEZI</name>
<organism evidence="1 2">
    <name type="scientific">Cephalotrichum gorgonifer</name>
    <dbReference type="NCBI Taxonomy" id="2041049"/>
    <lineage>
        <taxon>Eukaryota</taxon>
        <taxon>Fungi</taxon>
        <taxon>Dikarya</taxon>
        <taxon>Ascomycota</taxon>
        <taxon>Pezizomycotina</taxon>
        <taxon>Sordariomycetes</taxon>
        <taxon>Hypocreomycetidae</taxon>
        <taxon>Microascales</taxon>
        <taxon>Microascaceae</taxon>
        <taxon>Cephalotrichum</taxon>
    </lineage>
</organism>
<protein>
    <submittedName>
        <fullName evidence="1">Uncharacterized protein</fullName>
    </submittedName>
</protein>
<evidence type="ECO:0000313" key="1">
    <source>
        <dbReference type="EMBL" id="SPN97660.1"/>
    </source>
</evidence>
<accession>A0AAE8MQJ0</accession>
<proteinExistence type="predicted"/>
<dbReference type="EMBL" id="ONZQ02000001">
    <property type="protein sequence ID" value="SPN97660.1"/>
    <property type="molecule type" value="Genomic_DNA"/>
</dbReference>
<dbReference type="Proteomes" id="UP001187682">
    <property type="component" value="Unassembled WGS sequence"/>
</dbReference>
<gene>
    <name evidence="1" type="ORF">DNG_01173</name>
</gene>
<evidence type="ECO:0000313" key="2">
    <source>
        <dbReference type="Proteomes" id="UP001187682"/>
    </source>
</evidence>
<comment type="caution">
    <text evidence="1">The sequence shown here is derived from an EMBL/GenBank/DDBJ whole genome shotgun (WGS) entry which is preliminary data.</text>
</comment>